<organism evidence="2">
    <name type="scientific">Myoviridae sp. ctCo31</name>
    <dbReference type="NCBI Taxonomy" id="2825053"/>
    <lineage>
        <taxon>Viruses</taxon>
        <taxon>Duplodnaviria</taxon>
        <taxon>Heunggongvirae</taxon>
        <taxon>Uroviricota</taxon>
        <taxon>Caudoviricetes</taxon>
    </lineage>
</organism>
<proteinExistence type="predicted"/>
<accession>A0A8S5UM10</accession>
<evidence type="ECO:0000256" key="1">
    <source>
        <dbReference type="SAM" id="Phobius"/>
    </source>
</evidence>
<keyword evidence="1" id="KW-1133">Transmembrane helix</keyword>
<keyword evidence="1" id="KW-0812">Transmembrane</keyword>
<reference evidence="2" key="1">
    <citation type="journal article" date="2021" name="Proc. Natl. Acad. Sci. U.S.A.">
        <title>A Catalog of Tens of Thousands of Viruses from Human Metagenomes Reveals Hidden Associations with Chronic Diseases.</title>
        <authorList>
            <person name="Tisza M.J."/>
            <person name="Buck C.B."/>
        </authorList>
    </citation>
    <scope>NUCLEOTIDE SEQUENCE</scope>
    <source>
        <strain evidence="2">CtCo31</strain>
    </source>
</reference>
<sequence length="36" mass="3724">MARAAVVAAVKTTLIIGGILTALVAIDFLQALIRTK</sequence>
<protein>
    <submittedName>
        <fullName evidence="2">Uncharacterized protein</fullName>
    </submittedName>
</protein>
<evidence type="ECO:0000313" key="2">
    <source>
        <dbReference type="EMBL" id="DAF95512.1"/>
    </source>
</evidence>
<feature type="transmembrane region" description="Helical" evidence="1">
    <location>
        <begin position="12"/>
        <end position="33"/>
    </location>
</feature>
<name>A0A8S5UM10_9CAUD</name>
<dbReference type="EMBL" id="BK016109">
    <property type="protein sequence ID" value="DAF95512.1"/>
    <property type="molecule type" value="Genomic_DNA"/>
</dbReference>
<keyword evidence="1" id="KW-0472">Membrane</keyword>